<evidence type="ECO:0000259" key="8">
    <source>
        <dbReference type="Pfam" id="PF00081"/>
    </source>
</evidence>
<dbReference type="Proteomes" id="UP000279271">
    <property type="component" value="Unassembled WGS sequence"/>
</dbReference>
<sequence length="246" mass="27287">MSFSLPDLPYAYDALEPFVDTQTMTIHHTKHHQTYVTNVNNVVAKYSDLQGLDLVELNKRIGKGEVPSDVSTALRNNGGGHWNHTFFWKARACWLLACCPFLARCQLMLSRAAPPAPLQIMTNPSNTSGPGGKLKQAIEASFGSVDALKEKFNAAATTRFGSGWAWLVVTPEGKLVVTSTPNQDNPLQAGTVGPAFRKSSLRPLPRPLPGATMQYLKYQNRRPEYINAWWSVVNWEQAEENFKAAK</sequence>
<accession>A0A3M7KXV8</accession>
<name>A0A3M7KXV8_AUXPR</name>
<dbReference type="Pfam" id="PF00081">
    <property type="entry name" value="Sod_Fe_N"/>
    <property type="match status" value="1"/>
</dbReference>
<dbReference type="GO" id="GO:0004784">
    <property type="term" value="F:superoxide dismutase activity"/>
    <property type="evidence" value="ECO:0007669"/>
    <property type="project" value="UniProtKB-EC"/>
</dbReference>
<comment type="function">
    <text evidence="7">Destroys radicals which are normally produced within the cells and which are toxic to biological systems.</text>
</comment>
<dbReference type="InterPro" id="IPR001189">
    <property type="entry name" value="Mn/Fe_SOD"/>
</dbReference>
<dbReference type="GO" id="GO:0005737">
    <property type="term" value="C:cytoplasm"/>
    <property type="evidence" value="ECO:0007669"/>
    <property type="project" value="TreeGrafter"/>
</dbReference>
<dbReference type="Gene3D" id="1.10.287.990">
    <property type="entry name" value="Fe,Mn superoxide dismutase (SOD) domain"/>
    <property type="match status" value="1"/>
</dbReference>
<feature type="domain" description="Manganese/iron superoxide dismutase C-terminal" evidence="9">
    <location>
        <begin position="131"/>
        <end position="191"/>
    </location>
</feature>
<dbReference type="PRINTS" id="PR01703">
    <property type="entry name" value="MNSODISMTASE"/>
</dbReference>
<feature type="domain" description="Manganese/iron superoxide dismutase C-terminal" evidence="9">
    <location>
        <begin position="215"/>
        <end position="240"/>
    </location>
</feature>
<evidence type="ECO:0000256" key="4">
    <source>
        <dbReference type="ARBA" id="ARBA00023002"/>
    </source>
</evidence>
<evidence type="ECO:0000313" key="11">
    <source>
        <dbReference type="Proteomes" id="UP000279271"/>
    </source>
</evidence>
<dbReference type="FunFam" id="1.10.287.990:FF:000001">
    <property type="entry name" value="Superoxide dismutase"/>
    <property type="match status" value="1"/>
</dbReference>
<dbReference type="InterPro" id="IPR019832">
    <property type="entry name" value="Mn/Fe_SOD_C"/>
</dbReference>
<dbReference type="EMBL" id="QOKY01000166">
    <property type="protein sequence ID" value="RMZ55338.1"/>
    <property type="molecule type" value="Genomic_DNA"/>
</dbReference>
<evidence type="ECO:0000256" key="6">
    <source>
        <dbReference type="PIRSR" id="PIRSR000349-1"/>
    </source>
</evidence>
<evidence type="ECO:0000256" key="1">
    <source>
        <dbReference type="ARBA" id="ARBA00008714"/>
    </source>
</evidence>
<proteinExistence type="inferred from homology"/>
<dbReference type="InterPro" id="IPR036324">
    <property type="entry name" value="Mn/Fe_SOD_N_sf"/>
</dbReference>
<evidence type="ECO:0000256" key="2">
    <source>
        <dbReference type="ARBA" id="ARBA00012682"/>
    </source>
</evidence>
<evidence type="ECO:0000259" key="9">
    <source>
        <dbReference type="Pfam" id="PF02777"/>
    </source>
</evidence>
<evidence type="ECO:0000256" key="5">
    <source>
        <dbReference type="ARBA" id="ARBA00049204"/>
    </source>
</evidence>
<feature type="binding site" evidence="6">
    <location>
        <position position="84"/>
    </location>
    <ligand>
        <name>Mn(2+)</name>
        <dbReference type="ChEBI" id="CHEBI:29035"/>
    </ligand>
</feature>
<keyword evidence="3 6" id="KW-0479">Metal-binding</keyword>
<dbReference type="GO" id="GO:0046872">
    <property type="term" value="F:metal ion binding"/>
    <property type="evidence" value="ECO:0007669"/>
    <property type="project" value="UniProtKB-KW"/>
</dbReference>
<dbReference type="SUPFAM" id="SSF46609">
    <property type="entry name" value="Fe,Mn superoxide dismutase (SOD), N-terminal domain"/>
    <property type="match status" value="1"/>
</dbReference>
<dbReference type="AlphaFoldDB" id="A0A3M7KXV8"/>
<protein>
    <recommendedName>
        <fullName evidence="2 7">Superoxide dismutase</fullName>
        <ecNumber evidence="2 7">1.15.1.1</ecNumber>
    </recommendedName>
</protein>
<comment type="caution">
    <text evidence="10">The sequence shown here is derived from an EMBL/GenBank/DDBJ whole genome shotgun (WGS) entry which is preliminary data.</text>
</comment>
<dbReference type="PANTHER" id="PTHR43595">
    <property type="entry name" value="37S RIBOSOMAL PROTEIN S26, MITOCHONDRIAL"/>
    <property type="match status" value="1"/>
</dbReference>
<dbReference type="Pfam" id="PF02777">
    <property type="entry name" value="Sod_Fe_C"/>
    <property type="match status" value="2"/>
</dbReference>
<comment type="catalytic activity">
    <reaction evidence="5 7">
        <text>2 superoxide + 2 H(+) = H2O2 + O2</text>
        <dbReference type="Rhea" id="RHEA:20696"/>
        <dbReference type="ChEBI" id="CHEBI:15378"/>
        <dbReference type="ChEBI" id="CHEBI:15379"/>
        <dbReference type="ChEBI" id="CHEBI:16240"/>
        <dbReference type="ChEBI" id="CHEBI:18421"/>
        <dbReference type="EC" id="1.15.1.1"/>
    </reaction>
</comment>
<gene>
    <name evidence="10" type="ORF">APUTEX25_003476</name>
</gene>
<evidence type="ECO:0000256" key="7">
    <source>
        <dbReference type="RuleBase" id="RU000414"/>
    </source>
</evidence>
<evidence type="ECO:0000256" key="3">
    <source>
        <dbReference type="ARBA" id="ARBA00022723"/>
    </source>
</evidence>
<comment type="similarity">
    <text evidence="1 7">Belongs to the iron/manganese superoxide dismutase family.</text>
</comment>
<reference evidence="11" key="1">
    <citation type="journal article" date="2018" name="Algal Res.">
        <title>Characterization of plant carbon substrate utilization by Auxenochlorella protothecoides.</title>
        <authorList>
            <person name="Vogler B.W."/>
            <person name="Starkenburg S.R."/>
            <person name="Sudasinghe N."/>
            <person name="Schambach J.Y."/>
            <person name="Rollin J.A."/>
            <person name="Pattathil S."/>
            <person name="Barry A.N."/>
        </authorList>
    </citation>
    <scope>NUCLEOTIDE SEQUENCE [LARGE SCALE GENOMIC DNA]</scope>
    <source>
        <strain evidence="11">UTEX 25</strain>
    </source>
</reference>
<dbReference type="SUPFAM" id="SSF54719">
    <property type="entry name" value="Fe,Mn superoxide dismutase (SOD), C-terminal domain"/>
    <property type="match status" value="1"/>
</dbReference>
<keyword evidence="4 7" id="KW-0560">Oxidoreductase</keyword>
<evidence type="ECO:0000313" key="10">
    <source>
        <dbReference type="EMBL" id="RMZ55338.1"/>
    </source>
</evidence>
<dbReference type="Gene3D" id="3.55.40.20">
    <property type="entry name" value="Iron/manganese superoxide dismutase, C-terminal domain"/>
    <property type="match status" value="1"/>
</dbReference>
<organism evidence="10 11">
    <name type="scientific">Auxenochlorella protothecoides</name>
    <name type="common">Green microalga</name>
    <name type="synonym">Chlorella protothecoides</name>
    <dbReference type="NCBI Taxonomy" id="3075"/>
    <lineage>
        <taxon>Eukaryota</taxon>
        <taxon>Viridiplantae</taxon>
        <taxon>Chlorophyta</taxon>
        <taxon>core chlorophytes</taxon>
        <taxon>Trebouxiophyceae</taxon>
        <taxon>Chlorellales</taxon>
        <taxon>Chlorellaceae</taxon>
        <taxon>Auxenochlorella</taxon>
    </lineage>
</organism>
<feature type="domain" description="Manganese/iron superoxide dismutase N-terminal" evidence="8">
    <location>
        <begin position="2"/>
        <end position="89"/>
    </location>
</feature>
<dbReference type="InterPro" id="IPR019831">
    <property type="entry name" value="Mn/Fe_SOD_N"/>
</dbReference>
<dbReference type="PIRSF" id="PIRSF000349">
    <property type="entry name" value="SODismutase"/>
    <property type="match status" value="1"/>
</dbReference>
<feature type="binding site" evidence="6">
    <location>
        <position position="27"/>
    </location>
    <ligand>
        <name>Mn(2+)</name>
        <dbReference type="ChEBI" id="CHEBI:29035"/>
    </ligand>
</feature>
<dbReference type="EC" id="1.15.1.1" evidence="2 7"/>
<dbReference type="PANTHER" id="PTHR43595:SF2">
    <property type="entry name" value="SMALL RIBOSOMAL SUBUNIT PROTEIN MS42"/>
    <property type="match status" value="1"/>
</dbReference>
<dbReference type="InterPro" id="IPR036314">
    <property type="entry name" value="SOD_C_sf"/>
</dbReference>